<dbReference type="EMBL" id="HBIZ01051637">
    <property type="protein sequence ID" value="CAE0780386.1"/>
    <property type="molecule type" value="Transcribed_RNA"/>
</dbReference>
<gene>
    <name evidence="1" type="ORF">PCAR00345_LOCUS33025</name>
</gene>
<accession>A0A7S4BXK7</accession>
<organism evidence="1">
    <name type="scientific">Chrysotila carterae</name>
    <name type="common">Marine alga</name>
    <name type="synonym">Syracosphaera carterae</name>
    <dbReference type="NCBI Taxonomy" id="13221"/>
    <lineage>
        <taxon>Eukaryota</taxon>
        <taxon>Haptista</taxon>
        <taxon>Haptophyta</taxon>
        <taxon>Prymnesiophyceae</taxon>
        <taxon>Isochrysidales</taxon>
        <taxon>Isochrysidaceae</taxon>
        <taxon>Chrysotila</taxon>
    </lineage>
</organism>
<sequence length="138" mass="15582">MCWAAQGSRVLSERLLIAPKSFMHPSLWSADWRGVVSLERRQADARKEQRRGVGSESNRCCVKPWQSLTRTRLISASLFPLRQSHGARLSGFVFSSRFAVGTLPLSESGLASLAARDRKHECEAWARALRRASRQHHL</sequence>
<name>A0A7S4BXK7_CHRCT</name>
<protein>
    <submittedName>
        <fullName evidence="1">Uncharacterized protein</fullName>
    </submittedName>
</protein>
<evidence type="ECO:0000313" key="1">
    <source>
        <dbReference type="EMBL" id="CAE0780386.1"/>
    </source>
</evidence>
<proteinExistence type="predicted"/>
<dbReference type="AlphaFoldDB" id="A0A7S4BXK7"/>
<reference evidence="1" key="1">
    <citation type="submission" date="2021-01" db="EMBL/GenBank/DDBJ databases">
        <authorList>
            <person name="Corre E."/>
            <person name="Pelletier E."/>
            <person name="Niang G."/>
            <person name="Scheremetjew M."/>
            <person name="Finn R."/>
            <person name="Kale V."/>
            <person name="Holt S."/>
            <person name="Cochrane G."/>
            <person name="Meng A."/>
            <person name="Brown T."/>
            <person name="Cohen L."/>
        </authorList>
    </citation>
    <scope>NUCLEOTIDE SEQUENCE</scope>
    <source>
        <strain evidence="1">CCMP645</strain>
    </source>
</reference>